<dbReference type="Pfam" id="PF01501">
    <property type="entry name" value="Glyco_transf_8"/>
    <property type="match status" value="1"/>
</dbReference>
<dbReference type="GO" id="GO:0016757">
    <property type="term" value="F:glycosyltransferase activity"/>
    <property type="evidence" value="ECO:0007669"/>
    <property type="project" value="UniProtKB-KW"/>
</dbReference>
<keyword evidence="2" id="KW-0808">Transferase</keyword>
<evidence type="ECO:0000256" key="3">
    <source>
        <dbReference type="ARBA" id="ARBA00022723"/>
    </source>
</evidence>
<protein>
    <submittedName>
        <fullName evidence="4">Uncharacterized protein</fullName>
    </submittedName>
</protein>
<proteinExistence type="predicted"/>
<dbReference type="Gene3D" id="3.90.550.10">
    <property type="entry name" value="Spore Coat Polysaccharide Biosynthesis Protein SpsA, Chain A"/>
    <property type="match status" value="1"/>
</dbReference>
<accession>A0AB36R0E8</accession>
<comment type="caution">
    <text evidence="4">The sequence shown here is derived from an EMBL/GenBank/DDBJ whole genome shotgun (WGS) entry which is preliminary data.</text>
</comment>
<name>A0AB36R0E8_9HYPH</name>
<dbReference type="InterPro" id="IPR029044">
    <property type="entry name" value="Nucleotide-diphossugar_trans"/>
</dbReference>
<organism evidence="4 5">
    <name type="scientific">Mesorhizobium mediterraneum</name>
    <dbReference type="NCBI Taxonomy" id="43617"/>
    <lineage>
        <taxon>Bacteria</taxon>
        <taxon>Pseudomonadati</taxon>
        <taxon>Pseudomonadota</taxon>
        <taxon>Alphaproteobacteria</taxon>
        <taxon>Hyphomicrobiales</taxon>
        <taxon>Phyllobacteriaceae</taxon>
        <taxon>Mesorhizobium</taxon>
    </lineage>
</organism>
<keyword evidence="3" id="KW-0479">Metal-binding</keyword>
<dbReference type="PANTHER" id="PTHR13778:SF47">
    <property type="entry name" value="LIPOPOLYSACCHARIDE 1,3-GALACTOSYLTRANSFERASE"/>
    <property type="match status" value="1"/>
</dbReference>
<keyword evidence="1" id="KW-0328">Glycosyltransferase</keyword>
<keyword evidence="5" id="KW-1185">Reference proteome</keyword>
<dbReference type="EMBL" id="NPKI01000047">
    <property type="protein sequence ID" value="PAP98035.1"/>
    <property type="molecule type" value="Genomic_DNA"/>
</dbReference>
<evidence type="ECO:0000313" key="5">
    <source>
        <dbReference type="Proteomes" id="UP000216215"/>
    </source>
</evidence>
<sequence>MSMRSEVSLDMSQNPCFFFAADQNYFPYACLAARRVLDVSGPIKGFLLQTGAGAKDLEVGERLLGSAVSILDVSKFMEATNFDPGHLTLATYIRLFADQLPEFEPYDRIVYADSDVLFNRSIADLTHTQLHAPLLAAHDEQSYFDAKYRKHLPMKPGAPKFNAGVLVFNMPLVRREGLLQRTRELSSQHTYGLDQGALNVAFEGRWQTMHPNWNVMTNFSSQISFGKSFARHFTRGKPWSQRSIGVEPEALAIYRQLAKDTPWAGHFARQPRFALKSFTRKLDAITGFLINDEKRKRRSRFDAEQVSRIFADHADRFMMAAQYPERVAGIAR</sequence>
<dbReference type="SUPFAM" id="SSF53448">
    <property type="entry name" value="Nucleotide-diphospho-sugar transferases"/>
    <property type="match status" value="1"/>
</dbReference>
<dbReference type="Proteomes" id="UP000216215">
    <property type="component" value="Unassembled WGS sequence"/>
</dbReference>
<reference evidence="5" key="1">
    <citation type="submission" date="2017-08" db="EMBL/GenBank/DDBJ databases">
        <title>Mesorhizobium wenxinae sp. nov., a novel rhizobial species isolated from root nodules of chickpea (Cicer arietinum L.).</title>
        <authorList>
            <person name="Zhang J."/>
        </authorList>
    </citation>
    <scope>NUCLEOTIDE SEQUENCE [LARGE SCALE GENOMIC DNA]</scope>
    <source>
        <strain evidence="5">USDA 3392</strain>
    </source>
</reference>
<dbReference type="AlphaFoldDB" id="A0AB36R0E8"/>
<evidence type="ECO:0000313" key="4">
    <source>
        <dbReference type="EMBL" id="PAP98035.1"/>
    </source>
</evidence>
<dbReference type="InterPro" id="IPR002495">
    <property type="entry name" value="Glyco_trans_8"/>
</dbReference>
<dbReference type="PANTHER" id="PTHR13778">
    <property type="entry name" value="GLYCOSYLTRANSFERASE 8 DOMAIN-CONTAINING PROTEIN"/>
    <property type="match status" value="1"/>
</dbReference>
<evidence type="ECO:0000256" key="2">
    <source>
        <dbReference type="ARBA" id="ARBA00022679"/>
    </source>
</evidence>
<gene>
    <name evidence="4" type="ORF">CIT25_32770</name>
</gene>
<evidence type="ECO:0000256" key="1">
    <source>
        <dbReference type="ARBA" id="ARBA00022676"/>
    </source>
</evidence>
<dbReference type="InterPro" id="IPR050748">
    <property type="entry name" value="Glycosyltrans_8_dom-fam"/>
</dbReference>
<dbReference type="GO" id="GO:0046872">
    <property type="term" value="F:metal ion binding"/>
    <property type="evidence" value="ECO:0007669"/>
    <property type="project" value="UniProtKB-KW"/>
</dbReference>
<dbReference type="RefSeq" id="WP_095489290.1">
    <property type="nucleotide sequence ID" value="NZ_CP088151.1"/>
</dbReference>